<evidence type="ECO:0000256" key="1">
    <source>
        <dbReference type="ARBA" id="ARBA00022679"/>
    </source>
</evidence>
<name>A0A8E1QZH0_9BACT</name>
<dbReference type="GO" id="GO:0032259">
    <property type="term" value="P:methylation"/>
    <property type="evidence" value="ECO:0007669"/>
    <property type="project" value="UniProtKB-KW"/>
</dbReference>
<dbReference type="CDD" id="cd02440">
    <property type="entry name" value="AdoMet_MTases"/>
    <property type="match status" value="1"/>
</dbReference>
<dbReference type="OrthoDB" id="323463at2"/>
<sequence length="258" mass="29530">MQARHLDRRRYFMEEAATTEKYFIPYLSRFIATSGVRVLEVGCGEGGNLLPFARRACRVTGVDMSELRIRQAQTYFREEGAAAELVCCDILDYDCRGRSFDLIIMHDVVEHVPDKAALLSKLSCMLAPHGAVFVAFPPWQMPFGGHQQIARSRLLSRMPFVHLLPRAVYGHVLRLFGEDDFTVGELMSIRQTRCTVEAFGRIAVRAGYVVADMRLWMINPHYETKFGLRPLVLPSPLRMLPYVRNFLSSSCFYVLRRS</sequence>
<protein>
    <submittedName>
        <fullName evidence="3">SAM-dependent methyltransferase</fullName>
    </submittedName>
</protein>
<keyword evidence="3" id="KW-0489">Methyltransferase</keyword>
<dbReference type="PANTHER" id="PTHR43861">
    <property type="entry name" value="TRANS-ACONITATE 2-METHYLTRANSFERASE-RELATED"/>
    <property type="match status" value="1"/>
</dbReference>
<evidence type="ECO:0000313" key="4">
    <source>
        <dbReference type="Proteomes" id="UP000036951"/>
    </source>
</evidence>
<dbReference type="AlphaFoldDB" id="A0A8E1QZH0"/>
<proteinExistence type="predicted"/>
<dbReference type="SUPFAM" id="SSF53335">
    <property type="entry name" value="S-adenosyl-L-methionine-dependent methyltransferases"/>
    <property type="match status" value="1"/>
</dbReference>
<keyword evidence="1 3" id="KW-0808">Transferase</keyword>
<dbReference type="RefSeq" id="WP_053397380.1">
    <property type="nucleotide sequence ID" value="NZ_LFQU01000001.1"/>
</dbReference>
<comment type="caution">
    <text evidence="3">The sequence shown here is derived from an EMBL/GenBank/DDBJ whole genome shotgun (WGS) entry which is preliminary data.</text>
</comment>
<accession>A0A8E1QZH0</accession>
<reference evidence="3 4" key="1">
    <citation type="submission" date="2015-06" db="EMBL/GenBank/DDBJ databases">
        <title>Prevotella sp. 109, sp. nov., a novel member of the family Prevotellaceae isolated from human faeces.</title>
        <authorList>
            <person name="Shkoporov A.N."/>
            <person name="Chaplin A.V."/>
            <person name="Kafarskaia L.I."/>
            <person name="Efimov B.A."/>
        </authorList>
    </citation>
    <scope>NUCLEOTIDE SEQUENCE [LARGE SCALE GENOMIC DNA]</scope>
    <source>
        <strain evidence="3 4">109</strain>
    </source>
</reference>
<dbReference type="Gene3D" id="3.40.50.150">
    <property type="entry name" value="Vaccinia Virus protein VP39"/>
    <property type="match status" value="1"/>
</dbReference>
<organism evidence="3 4">
    <name type="scientific">Xylanibacter rarus</name>
    <dbReference type="NCBI Taxonomy" id="1676614"/>
    <lineage>
        <taxon>Bacteria</taxon>
        <taxon>Pseudomonadati</taxon>
        <taxon>Bacteroidota</taxon>
        <taxon>Bacteroidia</taxon>
        <taxon>Bacteroidales</taxon>
        <taxon>Prevotellaceae</taxon>
        <taxon>Xylanibacter</taxon>
    </lineage>
</organism>
<evidence type="ECO:0000313" key="3">
    <source>
        <dbReference type="EMBL" id="KOO69720.1"/>
    </source>
</evidence>
<dbReference type="EMBL" id="LFQU01000001">
    <property type="protein sequence ID" value="KOO69720.1"/>
    <property type="molecule type" value="Genomic_DNA"/>
</dbReference>
<dbReference type="Pfam" id="PF13649">
    <property type="entry name" value="Methyltransf_25"/>
    <property type="match status" value="1"/>
</dbReference>
<feature type="domain" description="Methyltransferase" evidence="2">
    <location>
        <begin position="38"/>
        <end position="130"/>
    </location>
</feature>
<dbReference type="GO" id="GO:0008168">
    <property type="term" value="F:methyltransferase activity"/>
    <property type="evidence" value="ECO:0007669"/>
    <property type="project" value="UniProtKB-KW"/>
</dbReference>
<dbReference type="InterPro" id="IPR041698">
    <property type="entry name" value="Methyltransf_25"/>
</dbReference>
<evidence type="ECO:0000259" key="2">
    <source>
        <dbReference type="Pfam" id="PF13649"/>
    </source>
</evidence>
<gene>
    <name evidence="3" type="ORF">ACU52_00775</name>
</gene>
<dbReference type="InterPro" id="IPR029063">
    <property type="entry name" value="SAM-dependent_MTases_sf"/>
</dbReference>
<dbReference type="Proteomes" id="UP000036951">
    <property type="component" value="Unassembled WGS sequence"/>
</dbReference>
<keyword evidence="4" id="KW-1185">Reference proteome</keyword>